<proteinExistence type="inferred from homology"/>
<evidence type="ECO:0000256" key="1">
    <source>
        <dbReference type="ARBA" id="ARBA00004434"/>
    </source>
</evidence>
<dbReference type="STRING" id="1330021.A0A367L6Q5"/>
<dbReference type="Proteomes" id="UP000253664">
    <property type="component" value="Unassembled WGS sequence"/>
</dbReference>
<feature type="region of interest" description="Disordered" evidence="13">
    <location>
        <begin position="344"/>
        <end position="365"/>
    </location>
</feature>
<evidence type="ECO:0000256" key="5">
    <source>
        <dbReference type="ARBA" id="ARBA00022792"/>
    </source>
</evidence>
<feature type="transmembrane region" description="Helical" evidence="14">
    <location>
        <begin position="43"/>
        <end position="60"/>
    </location>
</feature>
<feature type="compositionally biased region" description="Basic and acidic residues" evidence="13">
    <location>
        <begin position="564"/>
        <end position="576"/>
    </location>
</feature>
<evidence type="ECO:0000256" key="9">
    <source>
        <dbReference type="ARBA" id="ARBA00023128"/>
    </source>
</evidence>
<dbReference type="OrthoDB" id="10251412at2759"/>
<dbReference type="Pfam" id="PF25426">
    <property type="entry name" value="AAA_lid_BCS1"/>
    <property type="match status" value="1"/>
</dbReference>
<dbReference type="AlphaFoldDB" id="A0A367L6Q5"/>
<dbReference type="SUPFAM" id="SSF52540">
    <property type="entry name" value="P-loop containing nucleoside triphosphate hydrolases"/>
    <property type="match status" value="1"/>
</dbReference>
<feature type="region of interest" description="Disordered" evidence="13">
    <location>
        <begin position="528"/>
        <end position="607"/>
    </location>
</feature>
<comment type="subcellular location">
    <subcellularLocation>
        <location evidence="1">Mitochondrion inner membrane</location>
        <topology evidence="1">Single-pass membrane protein</topology>
    </subcellularLocation>
</comment>
<keyword evidence="18" id="KW-1185">Reference proteome</keyword>
<evidence type="ECO:0000256" key="13">
    <source>
        <dbReference type="SAM" id="MobiDB-lite"/>
    </source>
</evidence>
<dbReference type="InterPro" id="IPR003960">
    <property type="entry name" value="ATPase_AAA_CS"/>
</dbReference>
<dbReference type="EMBL" id="LKCN02000013">
    <property type="protein sequence ID" value="RCI10089.1"/>
    <property type="molecule type" value="Genomic_DNA"/>
</dbReference>
<comment type="similarity">
    <text evidence="2">Belongs to the AAA ATPase family. BCS1 subfamily.</text>
</comment>
<dbReference type="Pfam" id="PF00004">
    <property type="entry name" value="AAA"/>
    <property type="match status" value="2"/>
</dbReference>
<reference evidence="17 18" key="1">
    <citation type="journal article" date="2015" name="BMC Genomics">
        <title>Insights from the genome of Ophiocordyceps polyrhachis-furcata to pathogenicity and host specificity in insect fungi.</title>
        <authorList>
            <person name="Wichadakul D."/>
            <person name="Kobmoo N."/>
            <person name="Ingsriswang S."/>
            <person name="Tangphatsornruang S."/>
            <person name="Chantasingh D."/>
            <person name="Luangsa-ard J.J."/>
            <person name="Eurwilaichitr L."/>
        </authorList>
    </citation>
    <scope>NUCLEOTIDE SEQUENCE [LARGE SCALE GENOMIC DNA]</scope>
    <source>
        <strain evidence="17 18">BCC 54312</strain>
    </source>
</reference>
<evidence type="ECO:0000256" key="6">
    <source>
        <dbReference type="ARBA" id="ARBA00022801"/>
    </source>
</evidence>
<evidence type="ECO:0000256" key="7">
    <source>
        <dbReference type="ARBA" id="ARBA00022840"/>
    </source>
</evidence>
<dbReference type="InterPro" id="IPR003959">
    <property type="entry name" value="ATPase_AAA_core"/>
</dbReference>
<keyword evidence="5" id="KW-0999">Mitochondrion inner membrane</keyword>
<dbReference type="PANTHER" id="PTHR23070">
    <property type="entry name" value="BCS1 AAA-TYPE ATPASE"/>
    <property type="match status" value="1"/>
</dbReference>
<dbReference type="SMART" id="SM00382">
    <property type="entry name" value="AAA"/>
    <property type="match status" value="1"/>
</dbReference>
<dbReference type="Gene3D" id="3.40.50.300">
    <property type="entry name" value="P-loop containing nucleotide triphosphate hydrolases"/>
    <property type="match status" value="1"/>
</dbReference>
<gene>
    <name evidence="17" type="ORF">L249_8492</name>
</gene>
<keyword evidence="4 12" id="KW-0547">Nucleotide-binding</keyword>
<dbReference type="InterPro" id="IPR057495">
    <property type="entry name" value="AAA_lid_BCS1"/>
</dbReference>
<dbReference type="GO" id="GO:0016887">
    <property type="term" value="F:ATP hydrolysis activity"/>
    <property type="evidence" value="ECO:0007669"/>
    <property type="project" value="InterPro"/>
</dbReference>
<feature type="domain" description="BCS1 N-terminal" evidence="16">
    <location>
        <begin position="48"/>
        <end position="235"/>
    </location>
</feature>
<keyword evidence="9" id="KW-0496">Mitochondrion</keyword>
<dbReference type="InterPro" id="IPR003593">
    <property type="entry name" value="AAA+_ATPase"/>
</dbReference>
<evidence type="ECO:0008006" key="19">
    <source>
        <dbReference type="Google" id="ProtNLM"/>
    </source>
</evidence>
<organism evidence="17 18">
    <name type="scientific">Ophiocordyceps polyrhachis-furcata BCC 54312</name>
    <dbReference type="NCBI Taxonomy" id="1330021"/>
    <lineage>
        <taxon>Eukaryota</taxon>
        <taxon>Fungi</taxon>
        <taxon>Dikarya</taxon>
        <taxon>Ascomycota</taxon>
        <taxon>Pezizomycotina</taxon>
        <taxon>Sordariomycetes</taxon>
        <taxon>Hypocreomycetidae</taxon>
        <taxon>Hypocreales</taxon>
        <taxon>Ophiocordycipitaceae</taxon>
        <taxon>Ophiocordyceps</taxon>
    </lineage>
</organism>
<feature type="transmembrane region" description="Helical" evidence="14">
    <location>
        <begin position="17"/>
        <end position="36"/>
    </location>
</feature>
<evidence type="ECO:0000259" key="15">
    <source>
        <dbReference type="SMART" id="SM00382"/>
    </source>
</evidence>
<dbReference type="Pfam" id="PF08740">
    <property type="entry name" value="BCS1_N"/>
    <property type="match status" value="1"/>
</dbReference>
<dbReference type="InterPro" id="IPR050747">
    <property type="entry name" value="Mitochondrial_chaperone_BCS1"/>
</dbReference>
<evidence type="ECO:0000256" key="2">
    <source>
        <dbReference type="ARBA" id="ARBA00007448"/>
    </source>
</evidence>
<dbReference type="GO" id="GO:0005524">
    <property type="term" value="F:ATP binding"/>
    <property type="evidence" value="ECO:0007669"/>
    <property type="project" value="UniProtKB-KW"/>
</dbReference>
<sequence length="607" mass="67489">MDPEAVIPGAPSPQFAIINYLLPGFSVFSAAANTYLGADVGRYLPVIVVVLAVVVAWGHVRDSLWALIDDFFMSSVRIRTDDEIYNYVMLWLSKQKFAKASRHILANTNISSRNSYMYRYADSEDEDEEEDDGGGKALRYTPAFGSHWFWYHGQPLVFERHQNREHMSFETASEREELSLSCFGRNPRVLKELLLEARAMHVRRDKRKTLIYRGNLASTCWQRCMARLNRPMETVILNERVKQQLIDDAADYLDPVTRRWYTNRGIPYRRGYLLHGPPGTGKSSLSLALAGYFGIKIYMVSLSSASATEENVTTLFNDLPTRCIVLLEDIDSAGLAHTRDDAVSSLSSSVPSPVSPVPTPTGVRAPQPAPAMGGRLSLSGLLNILDGVASQEGRILIMTTNHVDKLDKALIRPGRVDMTIPFGLADKDMISSIFSAIHTPYDDEAAASRRRHGANDDVAGTKSSGERTKPELERIRLLAERFASRMPEMEFSPAEIQGLLLRHKYSPEAAIAATEDWVARMRKDKREHAEREAVKQQEMAQAEAEKPCSDCPDSASRATNGEEESVRDVSRSRDDAVVAVDAPQTDVKASAEKAKAKNASDSGYDTP</sequence>
<keyword evidence="3 14" id="KW-0812">Transmembrane</keyword>
<feature type="domain" description="AAA+ ATPase" evidence="15">
    <location>
        <begin position="268"/>
        <end position="426"/>
    </location>
</feature>
<dbReference type="InterPro" id="IPR027417">
    <property type="entry name" value="P-loop_NTPase"/>
</dbReference>
<evidence type="ECO:0000256" key="10">
    <source>
        <dbReference type="ARBA" id="ARBA00023136"/>
    </source>
</evidence>
<name>A0A367L6Q5_9HYPO</name>
<evidence type="ECO:0000256" key="11">
    <source>
        <dbReference type="ARBA" id="ARBA00048778"/>
    </source>
</evidence>
<feature type="compositionally biased region" description="Low complexity" evidence="13">
    <location>
        <begin position="597"/>
        <end position="607"/>
    </location>
</feature>
<feature type="region of interest" description="Disordered" evidence="13">
    <location>
        <begin position="445"/>
        <end position="471"/>
    </location>
</feature>
<keyword evidence="8 14" id="KW-1133">Transmembrane helix</keyword>
<evidence type="ECO:0000256" key="4">
    <source>
        <dbReference type="ARBA" id="ARBA00022741"/>
    </source>
</evidence>
<evidence type="ECO:0000256" key="8">
    <source>
        <dbReference type="ARBA" id="ARBA00022989"/>
    </source>
</evidence>
<evidence type="ECO:0000256" key="14">
    <source>
        <dbReference type="SAM" id="Phobius"/>
    </source>
</evidence>
<evidence type="ECO:0000313" key="18">
    <source>
        <dbReference type="Proteomes" id="UP000253664"/>
    </source>
</evidence>
<evidence type="ECO:0000259" key="16">
    <source>
        <dbReference type="SMART" id="SM01024"/>
    </source>
</evidence>
<keyword evidence="10 14" id="KW-0472">Membrane</keyword>
<keyword evidence="7 12" id="KW-0067">ATP-binding</keyword>
<dbReference type="InterPro" id="IPR014851">
    <property type="entry name" value="BCS1_N"/>
</dbReference>
<accession>A0A367L6Q5</accession>
<evidence type="ECO:0000256" key="12">
    <source>
        <dbReference type="RuleBase" id="RU003651"/>
    </source>
</evidence>
<dbReference type="GO" id="GO:0005743">
    <property type="term" value="C:mitochondrial inner membrane"/>
    <property type="evidence" value="ECO:0007669"/>
    <property type="project" value="UniProtKB-SubCell"/>
</dbReference>
<dbReference type="PROSITE" id="PS00674">
    <property type="entry name" value="AAA"/>
    <property type="match status" value="1"/>
</dbReference>
<evidence type="ECO:0000313" key="17">
    <source>
        <dbReference type="EMBL" id="RCI10089.1"/>
    </source>
</evidence>
<comment type="caution">
    <text evidence="17">The sequence shown here is derived from an EMBL/GenBank/DDBJ whole genome shotgun (WGS) entry which is preliminary data.</text>
</comment>
<dbReference type="SMART" id="SM01024">
    <property type="entry name" value="BCS1_N"/>
    <property type="match status" value="1"/>
</dbReference>
<protein>
    <recommendedName>
        <fullName evidence="19">AAA+ ATPase domain-containing protein</fullName>
    </recommendedName>
</protein>
<comment type="catalytic activity">
    <reaction evidence="11">
        <text>ATP + H2O = ADP + phosphate + H(+)</text>
        <dbReference type="Rhea" id="RHEA:13065"/>
        <dbReference type="ChEBI" id="CHEBI:15377"/>
        <dbReference type="ChEBI" id="CHEBI:15378"/>
        <dbReference type="ChEBI" id="CHEBI:30616"/>
        <dbReference type="ChEBI" id="CHEBI:43474"/>
        <dbReference type="ChEBI" id="CHEBI:456216"/>
    </reaction>
    <physiologicalReaction direction="left-to-right" evidence="11">
        <dbReference type="Rhea" id="RHEA:13066"/>
    </physiologicalReaction>
</comment>
<keyword evidence="6" id="KW-0378">Hydrolase</keyword>
<evidence type="ECO:0000256" key="3">
    <source>
        <dbReference type="ARBA" id="ARBA00022692"/>
    </source>
</evidence>